<dbReference type="EMBL" id="JAGMUU010000025">
    <property type="protein sequence ID" value="KAH7123370.1"/>
    <property type="molecule type" value="Genomic_DNA"/>
</dbReference>
<feature type="region of interest" description="Disordered" evidence="1">
    <location>
        <begin position="35"/>
        <end position="72"/>
    </location>
</feature>
<dbReference type="Proteomes" id="UP000717696">
    <property type="component" value="Unassembled WGS sequence"/>
</dbReference>
<organism evidence="2 3">
    <name type="scientific">Dactylonectria estremocensis</name>
    <dbReference type="NCBI Taxonomy" id="1079267"/>
    <lineage>
        <taxon>Eukaryota</taxon>
        <taxon>Fungi</taxon>
        <taxon>Dikarya</taxon>
        <taxon>Ascomycota</taxon>
        <taxon>Pezizomycotina</taxon>
        <taxon>Sordariomycetes</taxon>
        <taxon>Hypocreomycetidae</taxon>
        <taxon>Hypocreales</taxon>
        <taxon>Nectriaceae</taxon>
        <taxon>Dactylonectria</taxon>
    </lineage>
</organism>
<protein>
    <submittedName>
        <fullName evidence="2">Uncharacterized protein</fullName>
    </submittedName>
</protein>
<accession>A0A9P9DPM7</accession>
<comment type="caution">
    <text evidence="2">The sequence shown here is derived from an EMBL/GenBank/DDBJ whole genome shotgun (WGS) entry which is preliminary data.</text>
</comment>
<feature type="region of interest" description="Disordered" evidence="1">
    <location>
        <begin position="341"/>
        <end position="391"/>
    </location>
</feature>
<proteinExistence type="predicted"/>
<evidence type="ECO:0000256" key="1">
    <source>
        <dbReference type="SAM" id="MobiDB-lite"/>
    </source>
</evidence>
<dbReference type="OrthoDB" id="3564303at2759"/>
<gene>
    <name evidence="2" type="ORF">B0J13DRAFT_566487</name>
</gene>
<feature type="compositionally biased region" description="Gly residues" evidence="1">
    <location>
        <begin position="61"/>
        <end position="72"/>
    </location>
</feature>
<evidence type="ECO:0000313" key="3">
    <source>
        <dbReference type="Proteomes" id="UP000717696"/>
    </source>
</evidence>
<sequence length="391" mass="42997">MTTPMKISDVTSNGDAAIPSISGDQFGIIARCPGSGTAHRTTGSRNRSSDKVSKQKKNNQRGGGRTGGRTGNGAGSPLRLWVCPCVLEDVTKYFSCLNVIMRSFNYFVQHIKRKHMLDHMFFCSNCWVFFHDEEAKNEHQRSCNRVVPRIPGWIYESELQDITRSDITDQEKWLLILRQQYPSLTFWPPSPHMERTGAYLQVLSAWQQSGYRLYLPNIPLIYPEELVVGADGYQPREDPTIAPGPAQSNGGDAAPLAELQDEHEAVSTAVAEDGAPNFSIPLLFSANDVVDRNPSVGFSWAIAPGIPQAANMTPMLPDQAIGGPWTQDPHHLGVWNMDPQLDTTIPFPQDTVAGPAPPGSNNHDESNGHNEQNGYTGNNSATSTRLGDLFP</sequence>
<name>A0A9P9DPM7_9HYPO</name>
<feature type="compositionally biased region" description="Polar residues" evidence="1">
    <location>
        <begin position="369"/>
        <end position="385"/>
    </location>
</feature>
<evidence type="ECO:0000313" key="2">
    <source>
        <dbReference type="EMBL" id="KAH7123370.1"/>
    </source>
</evidence>
<dbReference type="AlphaFoldDB" id="A0A9P9DPM7"/>
<keyword evidence="3" id="KW-1185">Reference proteome</keyword>
<reference evidence="2" key="1">
    <citation type="journal article" date="2021" name="Nat. Commun.">
        <title>Genetic determinants of endophytism in the Arabidopsis root mycobiome.</title>
        <authorList>
            <person name="Mesny F."/>
            <person name="Miyauchi S."/>
            <person name="Thiergart T."/>
            <person name="Pickel B."/>
            <person name="Atanasova L."/>
            <person name="Karlsson M."/>
            <person name="Huettel B."/>
            <person name="Barry K.W."/>
            <person name="Haridas S."/>
            <person name="Chen C."/>
            <person name="Bauer D."/>
            <person name="Andreopoulos W."/>
            <person name="Pangilinan J."/>
            <person name="LaButti K."/>
            <person name="Riley R."/>
            <person name="Lipzen A."/>
            <person name="Clum A."/>
            <person name="Drula E."/>
            <person name="Henrissat B."/>
            <person name="Kohler A."/>
            <person name="Grigoriev I.V."/>
            <person name="Martin F.M."/>
            <person name="Hacquard S."/>
        </authorList>
    </citation>
    <scope>NUCLEOTIDE SEQUENCE</scope>
    <source>
        <strain evidence="2">MPI-CAGE-AT-0021</strain>
    </source>
</reference>